<reference evidence="8 9" key="1">
    <citation type="submission" date="2021-03" db="EMBL/GenBank/DDBJ databases">
        <title>Enterococcal diversity collection.</title>
        <authorList>
            <person name="Gilmore M.S."/>
            <person name="Schwartzman J."/>
            <person name="Van Tyne D."/>
            <person name="Martin M."/>
            <person name="Earl A.M."/>
            <person name="Manson A.L."/>
            <person name="Straub T."/>
            <person name="Salamzade R."/>
            <person name="Saavedra J."/>
            <person name="Lebreton F."/>
            <person name="Prichula J."/>
            <person name="Schaufler K."/>
            <person name="Gaca A."/>
            <person name="Sgardioli B."/>
            <person name="Wagenaar J."/>
            <person name="Strong T."/>
        </authorList>
    </citation>
    <scope>NUCLEOTIDE SEQUENCE [LARGE SCALE GENOMIC DNA]</scope>
    <source>
        <strain evidence="8 9">DIV0869a</strain>
    </source>
</reference>
<accession>A0ABS3GXU8</accession>
<comment type="catalytic activity">
    <reaction evidence="1">
        <text>Hydrolysis of terminal non-reducing N-acetyl-D-hexosamine residues in N-acetyl-beta-D-hexosaminides.</text>
        <dbReference type="EC" id="3.2.1.52"/>
    </reaction>
</comment>
<sequence length="399" mass="43780">MIVSAGLILLMIFGISLAIIWLVNQKGSQENTKKQESTIISTDKEKQETASSSSEKEQIPVKNQEKIIDELIASMSLEEKVGQLFLARVPIDGQLESIQNYHLGGYLLFGRDVESETAASLKKKIASYQAASKLPLFIASDEEGGTVSRLSRGTDLVPEVFQSPQEVYQASGWTGIRSEIQKKAEVLHSYGIQGGLFPDADVATDPEAFIYDRTLGLDAQKTSEYVQISVEELKKQKITSTLKHFPGYGNNRDSHVEIVYDTRPIEELRSNDFLPFKAGIAAGADSILVSHNIITSIDETMPASISQPVHDILRDELGFQGVVMTDDMDMAGLADFISQEEAGLAALKAGNDLILSSSFQEQIPFVLQGIQQGAYTEEKLNESVYRVLKMKLAVGLIKG</sequence>
<keyword evidence="5" id="KW-0326">Glycosidase</keyword>
<evidence type="ECO:0000256" key="5">
    <source>
        <dbReference type="ARBA" id="ARBA00023295"/>
    </source>
</evidence>
<name>A0ABS3GXU8_9ENTE</name>
<dbReference type="Pfam" id="PF00933">
    <property type="entry name" value="Glyco_hydro_3"/>
    <property type="match status" value="1"/>
</dbReference>
<evidence type="ECO:0000313" key="9">
    <source>
        <dbReference type="Proteomes" id="UP000664632"/>
    </source>
</evidence>
<evidence type="ECO:0000256" key="6">
    <source>
        <dbReference type="SAM" id="MobiDB-lite"/>
    </source>
</evidence>
<dbReference type="InterPro" id="IPR001764">
    <property type="entry name" value="Glyco_hydro_3_N"/>
</dbReference>
<organism evidence="8 9">
    <name type="scientific">Candidatus Enterococcus ikei</name>
    <dbReference type="NCBI Taxonomy" id="2815326"/>
    <lineage>
        <taxon>Bacteria</taxon>
        <taxon>Bacillati</taxon>
        <taxon>Bacillota</taxon>
        <taxon>Bacilli</taxon>
        <taxon>Lactobacillales</taxon>
        <taxon>Enterococcaceae</taxon>
        <taxon>Enterococcus</taxon>
    </lineage>
</organism>
<feature type="region of interest" description="Disordered" evidence="6">
    <location>
        <begin position="32"/>
        <end position="58"/>
    </location>
</feature>
<dbReference type="InterPro" id="IPR050226">
    <property type="entry name" value="NagZ_Beta-hexosaminidase"/>
</dbReference>
<evidence type="ECO:0000259" key="7">
    <source>
        <dbReference type="Pfam" id="PF00933"/>
    </source>
</evidence>
<dbReference type="Gene3D" id="3.20.20.300">
    <property type="entry name" value="Glycoside hydrolase, family 3, N-terminal domain"/>
    <property type="match status" value="1"/>
</dbReference>
<dbReference type="Proteomes" id="UP000664632">
    <property type="component" value="Unassembled WGS sequence"/>
</dbReference>
<evidence type="ECO:0000313" key="8">
    <source>
        <dbReference type="EMBL" id="MBO0439655.1"/>
    </source>
</evidence>
<dbReference type="EC" id="3.2.1.52" evidence="3"/>
<dbReference type="SUPFAM" id="SSF51445">
    <property type="entry name" value="(Trans)glycosidases"/>
    <property type="match status" value="1"/>
</dbReference>
<evidence type="ECO:0000256" key="4">
    <source>
        <dbReference type="ARBA" id="ARBA00022801"/>
    </source>
</evidence>
<dbReference type="InterPro" id="IPR036962">
    <property type="entry name" value="Glyco_hydro_3_N_sf"/>
</dbReference>
<evidence type="ECO:0000256" key="1">
    <source>
        <dbReference type="ARBA" id="ARBA00001231"/>
    </source>
</evidence>
<dbReference type="PANTHER" id="PTHR30480">
    <property type="entry name" value="BETA-HEXOSAMINIDASE-RELATED"/>
    <property type="match status" value="1"/>
</dbReference>
<dbReference type="InterPro" id="IPR019800">
    <property type="entry name" value="Glyco_hydro_3_AS"/>
</dbReference>
<dbReference type="EMBL" id="JAFLWD010000009">
    <property type="protein sequence ID" value="MBO0439655.1"/>
    <property type="molecule type" value="Genomic_DNA"/>
</dbReference>
<dbReference type="PANTHER" id="PTHR30480:SF13">
    <property type="entry name" value="BETA-HEXOSAMINIDASE"/>
    <property type="match status" value="1"/>
</dbReference>
<feature type="domain" description="Glycoside hydrolase family 3 N-terminal" evidence="7">
    <location>
        <begin position="77"/>
        <end position="389"/>
    </location>
</feature>
<dbReference type="InterPro" id="IPR017853">
    <property type="entry name" value="GH"/>
</dbReference>
<evidence type="ECO:0000256" key="2">
    <source>
        <dbReference type="ARBA" id="ARBA00005336"/>
    </source>
</evidence>
<keyword evidence="9" id="KW-1185">Reference proteome</keyword>
<protein>
    <recommendedName>
        <fullName evidence="3">beta-N-acetylhexosaminidase</fullName>
        <ecNumber evidence="3">3.2.1.52</ecNumber>
    </recommendedName>
</protein>
<dbReference type="PROSITE" id="PS00775">
    <property type="entry name" value="GLYCOSYL_HYDROL_F3"/>
    <property type="match status" value="1"/>
</dbReference>
<proteinExistence type="inferred from homology"/>
<comment type="caution">
    <text evidence="8">The sequence shown here is derived from an EMBL/GenBank/DDBJ whole genome shotgun (WGS) entry which is preliminary data.</text>
</comment>
<evidence type="ECO:0000256" key="3">
    <source>
        <dbReference type="ARBA" id="ARBA00012663"/>
    </source>
</evidence>
<comment type="similarity">
    <text evidence="2">Belongs to the glycosyl hydrolase 3 family.</text>
</comment>
<gene>
    <name evidence="8" type="ORF">JZO69_04750</name>
</gene>
<keyword evidence="4" id="KW-0378">Hydrolase</keyword>